<sequence length="262" mass="27749">MAATKKTVLITGSTRGIGLALATHYTKAGWNVIGTARVNSNTNDVRSHTSLSIMYLAYNCLSQQLAALSPLKIVTIDTTDEVSVADAARQLDGVAIDLLINNAGTGWLTKIVEPTKEMFVKVYEVNVVGPFLVTRALQPNLKLAAKLHGSSSVVQISSLLGSLSSNTAENSSTFNGQYSYSASKAALNMVTRSLAMNLRDNNIAVVALNPGYVDTELTGNLGVLKPADVASSIADIANKLSIEDTGKFLNADPTFPGTEMPW</sequence>
<reference evidence="4" key="1">
    <citation type="submission" date="2023-04" db="EMBL/GenBank/DDBJ databases">
        <title>Phytophthora lilii NBRC 32176.</title>
        <authorList>
            <person name="Ichikawa N."/>
            <person name="Sato H."/>
            <person name="Tonouchi N."/>
        </authorList>
    </citation>
    <scope>NUCLEOTIDE SEQUENCE</scope>
    <source>
        <strain evidence="4">NBRC 32176</strain>
    </source>
</reference>
<dbReference type="Proteomes" id="UP001165083">
    <property type="component" value="Unassembled WGS sequence"/>
</dbReference>
<evidence type="ECO:0000256" key="1">
    <source>
        <dbReference type="ARBA" id="ARBA00022857"/>
    </source>
</evidence>
<dbReference type="PANTHER" id="PTHR43544:SF7">
    <property type="entry name" value="NADB-LER2"/>
    <property type="match status" value="1"/>
</dbReference>
<dbReference type="InterPro" id="IPR036291">
    <property type="entry name" value="NAD(P)-bd_dom_sf"/>
</dbReference>
<dbReference type="Gene3D" id="3.40.50.720">
    <property type="entry name" value="NAD(P)-binding Rossmann-like Domain"/>
    <property type="match status" value="1"/>
</dbReference>
<accession>A0A9W6TM27</accession>
<comment type="caution">
    <text evidence="4">The sequence shown here is derived from an EMBL/GenBank/DDBJ whole genome shotgun (WGS) entry which is preliminary data.</text>
</comment>
<protein>
    <submittedName>
        <fullName evidence="4">Unnamed protein product</fullName>
    </submittedName>
</protein>
<dbReference type="Pfam" id="PF00106">
    <property type="entry name" value="adh_short"/>
    <property type="match status" value="1"/>
</dbReference>
<keyword evidence="1" id="KW-0521">NADP</keyword>
<evidence type="ECO:0000313" key="5">
    <source>
        <dbReference type="Proteomes" id="UP001165083"/>
    </source>
</evidence>
<dbReference type="GO" id="GO:0005737">
    <property type="term" value="C:cytoplasm"/>
    <property type="evidence" value="ECO:0007669"/>
    <property type="project" value="TreeGrafter"/>
</dbReference>
<dbReference type="PRINTS" id="PR00081">
    <property type="entry name" value="GDHRDH"/>
</dbReference>
<dbReference type="PANTHER" id="PTHR43544">
    <property type="entry name" value="SHORT-CHAIN DEHYDROGENASE/REDUCTASE"/>
    <property type="match status" value="1"/>
</dbReference>
<dbReference type="SUPFAM" id="SSF51735">
    <property type="entry name" value="NAD(P)-binding Rossmann-fold domains"/>
    <property type="match status" value="1"/>
</dbReference>
<name>A0A9W6TM27_9STRA</name>
<organism evidence="4 5">
    <name type="scientific">Phytophthora lilii</name>
    <dbReference type="NCBI Taxonomy" id="2077276"/>
    <lineage>
        <taxon>Eukaryota</taxon>
        <taxon>Sar</taxon>
        <taxon>Stramenopiles</taxon>
        <taxon>Oomycota</taxon>
        <taxon>Peronosporomycetes</taxon>
        <taxon>Peronosporales</taxon>
        <taxon>Peronosporaceae</taxon>
        <taxon>Phytophthora</taxon>
    </lineage>
</organism>
<evidence type="ECO:0000313" key="4">
    <source>
        <dbReference type="EMBL" id="GMF14934.1"/>
    </source>
</evidence>
<keyword evidence="5" id="KW-1185">Reference proteome</keyword>
<dbReference type="InterPro" id="IPR051468">
    <property type="entry name" value="Fungal_SecMetab_SDRs"/>
</dbReference>
<dbReference type="OrthoDB" id="1933717at2759"/>
<comment type="similarity">
    <text evidence="3">Belongs to the short-chain dehydrogenases/reductases (SDR) family.</text>
</comment>
<dbReference type="AlphaFoldDB" id="A0A9W6TM27"/>
<keyword evidence="2" id="KW-0560">Oxidoreductase</keyword>
<proteinExistence type="inferred from homology"/>
<dbReference type="GO" id="GO:0016491">
    <property type="term" value="F:oxidoreductase activity"/>
    <property type="evidence" value="ECO:0007669"/>
    <property type="project" value="UniProtKB-KW"/>
</dbReference>
<evidence type="ECO:0000256" key="2">
    <source>
        <dbReference type="ARBA" id="ARBA00023002"/>
    </source>
</evidence>
<dbReference type="InterPro" id="IPR002347">
    <property type="entry name" value="SDR_fam"/>
</dbReference>
<dbReference type="EMBL" id="BSXW01000211">
    <property type="protein sequence ID" value="GMF14934.1"/>
    <property type="molecule type" value="Genomic_DNA"/>
</dbReference>
<evidence type="ECO:0000256" key="3">
    <source>
        <dbReference type="RuleBase" id="RU000363"/>
    </source>
</evidence>
<gene>
    <name evidence="4" type="ORF">Plil01_000501400</name>
</gene>
<dbReference type="PRINTS" id="PR00080">
    <property type="entry name" value="SDRFAMILY"/>
</dbReference>